<keyword evidence="3" id="KW-1185">Reference proteome</keyword>
<dbReference type="RefSeq" id="XP_064675446.1">
    <property type="nucleotide sequence ID" value="XM_064814193.1"/>
</dbReference>
<feature type="chain" id="PRO_5043035385" evidence="1">
    <location>
        <begin position="20"/>
        <end position="288"/>
    </location>
</feature>
<evidence type="ECO:0000313" key="2">
    <source>
        <dbReference type="EMBL" id="KAK4117876.1"/>
    </source>
</evidence>
<dbReference type="GeneID" id="89938318"/>
<keyword evidence="1" id="KW-0732">Signal</keyword>
<reference evidence="2" key="2">
    <citation type="submission" date="2023-05" db="EMBL/GenBank/DDBJ databases">
        <authorList>
            <consortium name="Lawrence Berkeley National Laboratory"/>
            <person name="Steindorff A."/>
            <person name="Hensen N."/>
            <person name="Bonometti L."/>
            <person name="Westerberg I."/>
            <person name="Brannstrom I.O."/>
            <person name="Guillou S."/>
            <person name="Cros-Aarteil S."/>
            <person name="Calhoun S."/>
            <person name="Haridas S."/>
            <person name="Kuo A."/>
            <person name="Mondo S."/>
            <person name="Pangilinan J."/>
            <person name="Riley R."/>
            <person name="Labutti K."/>
            <person name="Andreopoulos B."/>
            <person name="Lipzen A."/>
            <person name="Chen C."/>
            <person name="Yanf M."/>
            <person name="Daum C."/>
            <person name="Ng V."/>
            <person name="Clum A."/>
            <person name="Ohm R."/>
            <person name="Martin F."/>
            <person name="Silar P."/>
            <person name="Natvig D."/>
            <person name="Lalanne C."/>
            <person name="Gautier V."/>
            <person name="Ament-Velasquez S.L."/>
            <person name="Kruys A."/>
            <person name="Hutchinson M.I."/>
            <person name="Powell A.J."/>
            <person name="Barry K."/>
            <person name="Miller A.N."/>
            <person name="Grigoriev I.V."/>
            <person name="Debuchy R."/>
            <person name="Gladieux P."/>
            <person name="Thoren M.H."/>
            <person name="Johannesson H."/>
        </authorList>
    </citation>
    <scope>NUCLEOTIDE SEQUENCE</scope>
    <source>
        <strain evidence="2">CBS 508.74</strain>
    </source>
</reference>
<proteinExistence type="predicted"/>
<sequence length="288" mass="30661">MKAQFITATAAFFAASVAAFPTPQPETTNNHGLIPDFDDWNSDADAVSIEVLTARGPRVISTAAANFNFTDDFNFPLDHLFAEIEAIPDEVLAQGDEALHKWLVEHGDRAGDDVEKLKRDDGGYDVEEEDWNDAGSIGDVAGEGNEAATVVERSDDEEVVDTDDFGGEEGNDAAVVVERSDEDVVEGGDADSDGLDILARGEIAARASLWKITKCVAAIVQLLATTAVPAAKLLRIKQYIKALGGTRQAVKLLLGATTRAEKLKAGGEILVNLSAELLGISTVKTQCF</sequence>
<dbReference type="AlphaFoldDB" id="A0AAN6YXL6"/>
<evidence type="ECO:0000313" key="3">
    <source>
        <dbReference type="Proteomes" id="UP001302812"/>
    </source>
</evidence>
<evidence type="ECO:0000256" key="1">
    <source>
        <dbReference type="SAM" id="SignalP"/>
    </source>
</evidence>
<dbReference type="EMBL" id="MU853332">
    <property type="protein sequence ID" value="KAK4117876.1"/>
    <property type="molecule type" value="Genomic_DNA"/>
</dbReference>
<dbReference type="Proteomes" id="UP001302812">
    <property type="component" value="Unassembled WGS sequence"/>
</dbReference>
<organism evidence="2 3">
    <name type="scientific">Canariomyces notabilis</name>
    <dbReference type="NCBI Taxonomy" id="2074819"/>
    <lineage>
        <taxon>Eukaryota</taxon>
        <taxon>Fungi</taxon>
        <taxon>Dikarya</taxon>
        <taxon>Ascomycota</taxon>
        <taxon>Pezizomycotina</taxon>
        <taxon>Sordariomycetes</taxon>
        <taxon>Sordariomycetidae</taxon>
        <taxon>Sordariales</taxon>
        <taxon>Chaetomiaceae</taxon>
        <taxon>Canariomyces</taxon>
    </lineage>
</organism>
<comment type="caution">
    <text evidence="2">The sequence shown here is derived from an EMBL/GenBank/DDBJ whole genome shotgun (WGS) entry which is preliminary data.</text>
</comment>
<feature type="signal peptide" evidence="1">
    <location>
        <begin position="1"/>
        <end position="19"/>
    </location>
</feature>
<protein>
    <submittedName>
        <fullName evidence="2">Uncharacterized protein</fullName>
    </submittedName>
</protein>
<accession>A0AAN6YXL6</accession>
<gene>
    <name evidence="2" type="ORF">N656DRAFT_774100</name>
</gene>
<reference evidence="2" key="1">
    <citation type="journal article" date="2023" name="Mol. Phylogenet. Evol.">
        <title>Genome-scale phylogeny and comparative genomics of the fungal order Sordariales.</title>
        <authorList>
            <person name="Hensen N."/>
            <person name="Bonometti L."/>
            <person name="Westerberg I."/>
            <person name="Brannstrom I.O."/>
            <person name="Guillou S."/>
            <person name="Cros-Aarteil S."/>
            <person name="Calhoun S."/>
            <person name="Haridas S."/>
            <person name="Kuo A."/>
            <person name="Mondo S."/>
            <person name="Pangilinan J."/>
            <person name="Riley R."/>
            <person name="LaButti K."/>
            <person name="Andreopoulos B."/>
            <person name="Lipzen A."/>
            <person name="Chen C."/>
            <person name="Yan M."/>
            <person name="Daum C."/>
            <person name="Ng V."/>
            <person name="Clum A."/>
            <person name="Steindorff A."/>
            <person name="Ohm R.A."/>
            <person name="Martin F."/>
            <person name="Silar P."/>
            <person name="Natvig D.O."/>
            <person name="Lalanne C."/>
            <person name="Gautier V."/>
            <person name="Ament-Velasquez S.L."/>
            <person name="Kruys A."/>
            <person name="Hutchinson M.I."/>
            <person name="Powell A.J."/>
            <person name="Barry K."/>
            <person name="Miller A.N."/>
            <person name="Grigoriev I.V."/>
            <person name="Debuchy R."/>
            <person name="Gladieux P."/>
            <person name="Hiltunen Thoren M."/>
            <person name="Johannesson H."/>
        </authorList>
    </citation>
    <scope>NUCLEOTIDE SEQUENCE</scope>
    <source>
        <strain evidence="2">CBS 508.74</strain>
    </source>
</reference>
<name>A0AAN6YXL6_9PEZI</name>